<keyword evidence="5" id="KW-1185">Reference proteome</keyword>
<evidence type="ECO:0000256" key="1">
    <source>
        <dbReference type="ARBA" id="ARBA00023015"/>
    </source>
</evidence>
<dbReference type="InterPro" id="IPR037171">
    <property type="entry name" value="NagB/RpiA_transferase-like"/>
</dbReference>
<dbReference type="SMART" id="SM00420">
    <property type="entry name" value="HTH_DEOR"/>
    <property type="match status" value="1"/>
</dbReference>
<organism evidence="4 5">
    <name type="scientific">Faecalicatena acetigenes</name>
    <dbReference type="NCBI Taxonomy" id="2981790"/>
    <lineage>
        <taxon>Bacteria</taxon>
        <taxon>Bacillati</taxon>
        <taxon>Bacillota</taxon>
        <taxon>Clostridia</taxon>
        <taxon>Lachnospirales</taxon>
        <taxon>Lachnospiraceae</taxon>
        <taxon>Faecalicatena</taxon>
    </lineage>
</organism>
<evidence type="ECO:0000313" key="5">
    <source>
        <dbReference type="Proteomes" id="UP001652394"/>
    </source>
</evidence>
<accession>A0ABT2T7P8</accession>
<dbReference type="PANTHER" id="PTHR30363:SF44">
    <property type="entry name" value="AGA OPERON TRANSCRIPTIONAL REPRESSOR-RELATED"/>
    <property type="match status" value="1"/>
</dbReference>
<dbReference type="SUPFAM" id="SSF46785">
    <property type="entry name" value="Winged helix' DNA-binding domain"/>
    <property type="match status" value="1"/>
</dbReference>
<dbReference type="InterPro" id="IPR036390">
    <property type="entry name" value="WH_DNA-bd_sf"/>
</dbReference>
<dbReference type="RefSeq" id="WP_059067734.1">
    <property type="nucleotide sequence ID" value="NZ_JAOQJX010000001.1"/>
</dbReference>
<evidence type="ECO:0000313" key="4">
    <source>
        <dbReference type="EMBL" id="MCU6746257.1"/>
    </source>
</evidence>
<dbReference type="EMBL" id="JAOQJX010000001">
    <property type="protein sequence ID" value="MCU6746257.1"/>
    <property type="molecule type" value="Genomic_DNA"/>
</dbReference>
<dbReference type="SUPFAM" id="SSF100950">
    <property type="entry name" value="NagB/RpiA/CoA transferase-like"/>
    <property type="match status" value="1"/>
</dbReference>
<dbReference type="PROSITE" id="PS51000">
    <property type="entry name" value="HTH_DEOR_2"/>
    <property type="match status" value="1"/>
</dbReference>
<feature type="domain" description="HTH deoR-type" evidence="3">
    <location>
        <begin position="4"/>
        <end position="59"/>
    </location>
</feature>
<dbReference type="Pfam" id="PF08220">
    <property type="entry name" value="HTH_DeoR"/>
    <property type="match status" value="1"/>
</dbReference>
<dbReference type="InterPro" id="IPR014036">
    <property type="entry name" value="DeoR-like_C"/>
</dbReference>
<dbReference type="Gene3D" id="3.40.50.1360">
    <property type="match status" value="1"/>
</dbReference>
<dbReference type="SMART" id="SM01134">
    <property type="entry name" value="DeoRC"/>
    <property type="match status" value="1"/>
</dbReference>
<dbReference type="InterPro" id="IPR050313">
    <property type="entry name" value="Carb_Metab_HTH_regulators"/>
</dbReference>
<dbReference type="PANTHER" id="PTHR30363">
    <property type="entry name" value="HTH-TYPE TRANSCRIPTIONAL REGULATOR SRLR-RELATED"/>
    <property type="match status" value="1"/>
</dbReference>
<dbReference type="Pfam" id="PF00455">
    <property type="entry name" value="DeoRC"/>
    <property type="match status" value="1"/>
</dbReference>
<name>A0ABT2T7P8_9FIRM</name>
<dbReference type="GO" id="GO:0003677">
    <property type="term" value="F:DNA binding"/>
    <property type="evidence" value="ECO:0007669"/>
    <property type="project" value="UniProtKB-KW"/>
</dbReference>
<comment type="caution">
    <text evidence="4">The sequence shown here is derived from an EMBL/GenBank/DDBJ whole genome shotgun (WGS) entry which is preliminary data.</text>
</comment>
<proteinExistence type="predicted"/>
<dbReference type="Proteomes" id="UP001652394">
    <property type="component" value="Unassembled WGS sequence"/>
</dbReference>
<keyword evidence="4" id="KW-0238">DNA-binding</keyword>
<keyword evidence="1" id="KW-0805">Transcription regulation</keyword>
<dbReference type="InterPro" id="IPR001034">
    <property type="entry name" value="DeoR_HTH"/>
</dbReference>
<keyword evidence="2" id="KW-0804">Transcription</keyword>
<gene>
    <name evidence="4" type="ORF">OCV51_01050</name>
</gene>
<reference evidence="4 5" key="1">
    <citation type="journal article" date="2021" name="ISME Commun">
        <title>Automated analysis of genomic sequences facilitates high-throughput and comprehensive description of bacteria.</title>
        <authorList>
            <person name="Hitch T.C.A."/>
        </authorList>
    </citation>
    <scope>NUCLEOTIDE SEQUENCE [LARGE SCALE GENOMIC DNA]</scope>
    <source>
        <strain evidence="4 5">H2_18</strain>
    </source>
</reference>
<evidence type="ECO:0000259" key="3">
    <source>
        <dbReference type="PROSITE" id="PS51000"/>
    </source>
</evidence>
<sequence length="262" mass="29133">MGKKEKRLEEMLQELRSKKTLKISDIETLFHVSESTARRMCTELEHEGKGIRTLGGIQYLPEQYTESLLTYSFDSLAQQYIEEKQAIAAYASSLIVPGDTLFLSGGTTVYQLACKLSALLAETPYPQLEIMTNSIANAEILSSASNVILTGGEYRPARRDTAGIVGEKAIANARFSKAFIGLDAIDIRDGLMAWDIDTARIDHLAIKHSNHVYLLVDSSKFSQKTFVNYEELVSDYTIITDKNIPSEIYTNAKHIGQSIVIV</sequence>
<evidence type="ECO:0000256" key="2">
    <source>
        <dbReference type="ARBA" id="ARBA00023163"/>
    </source>
</evidence>
<protein>
    <submittedName>
        <fullName evidence="4">DeoR/GlpR family DNA-binding transcription regulator</fullName>
    </submittedName>
</protein>